<evidence type="ECO:0000256" key="1">
    <source>
        <dbReference type="SAM" id="Phobius"/>
    </source>
</evidence>
<evidence type="ECO:0000313" key="2">
    <source>
        <dbReference type="EMBL" id="KAF0720112.1"/>
    </source>
</evidence>
<feature type="transmembrane region" description="Helical" evidence="1">
    <location>
        <begin position="263"/>
        <end position="281"/>
    </location>
</feature>
<keyword evidence="1" id="KW-1133">Transmembrane helix</keyword>
<dbReference type="EMBL" id="CAADRA010000030">
    <property type="protein sequence ID" value="VFT77779.1"/>
    <property type="molecule type" value="Genomic_DNA"/>
</dbReference>
<organism evidence="3 4">
    <name type="scientific">Aphanomyces stellatus</name>
    <dbReference type="NCBI Taxonomy" id="120398"/>
    <lineage>
        <taxon>Eukaryota</taxon>
        <taxon>Sar</taxon>
        <taxon>Stramenopiles</taxon>
        <taxon>Oomycota</taxon>
        <taxon>Saprolegniomycetes</taxon>
        <taxon>Saprolegniales</taxon>
        <taxon>Verrucalvaceae</taxon>
        <taxon>Aphanomyces</taxon>
    </lineage>
</organism>
<feature type="transmembrane region" description="Helical" evidence="1">
    <location>
        <begin position="231"/>
        <end position="251"/>
    </location>
</feature>
<reference evidence="2" key="2">
    <citation type="submission" date="2019-06" db="EMBL/GenBank/DDBJ databases">
        <title>Genomics analysis of Aphanomyces spp. identifies a new class of oomycete effector associated with host adaptation.</title>
        <authorList>
            <person name="Gaulin E."/>
        </authorList>
    </citation>
    <scope>NUCLEOTIDE SEQUENCE</scope>
    <source>
        <strain evidence="2">CBS 578.67</strain>
    </source>
</reference>
<name>A0A485K709_9STRA</name>
<evidence type="ECO:0000313" key="3">
    <source>
        <dbReference type="EMBL" id="VFT77779.1"/>
    </source>
</evidence>
<dbReference type="Proteomes" id="UP000332933">
    <property type="component" value="Unassembled WGS sequence"/>
</dbReference>
<dbReference type="AlphaFoldDB" id="A0A485K709"/>
<keyword evidence="1" id="KW-0812">Transmembrane</keyword>
<feature type="transmembrane region" description="Helical" evidence="1">
    <location>
        <begin position="189"/>
        <end position="211"/>
    </location>
</feature>
<feature type="transmembrane region" description="Helical" evidence="1">
    <location>
        <begin position="146"/>
        <end position="168"/>
    </location>
</feature>
<dbReference type="OrthoDB" id="78949at2759"/>
<protein>
    <submittedName>
        <fullName evidence="3">Aste57867_554 protein</fullName>
    </submittedName>
</protein>
<reference evidence="3 4" key="1">
    <citation type="submission" date="2019-03" db="EMBL/GenBank/DDBJ databases">
        <authorList>
            <person name="Gaulin E."/>
            <person name="Dumas B."/>
        </authorList>
    </citation>
    <scope>NUCLEOTIDE SEQUENCE [LARGE SCALE GENOMIC DNA]</scope>
    <source>
        <strain evidence="3">CBS 568.67</strain>
    </source>
</reference>
<proteinExistence type="predicted"/>
<keyword evidence="1" id="KW-0472">Membrane</keyword>
<evidence type="ECO:0000313" key="4">
    <source>
        <dbReference type="Proteomes" id="UP000332933"/>
    </source>
</evidence>
<feature type="transmembrane region" description="Helical" evidence="1">
    <location>
        <begin position="318"/>
        <end position="335"/>
    </location>
</feature>
<keyword evidence="4" id="KW-1185">Reference proteome</keyword>
<sequence length="432" mass="48926">MVLPTVNAASIAQRERFDPRSSENMIEQTYAFIKAFSERNEVLQLQEQAKLAKNDVQNILNVSLLQYIYGPSGYSLRGVNYFDATEPEFELFAWLIMFDWVQGLREVVSFEGDLGKLTSMSTSTTFIQVAVNPMEIPLNIAYYMRWLLQYITWVMLGVACLVCLYIIGLRGQIEASNMTSFSRVTALVWIGRPLIFLRALSAISLLATSTLQLTRPYKGLVTYFTSVPRPWYIVVLAAGELNWMVYIINDVLSLITHQCTQGYSIKSFILVWIASAVWAFAAPPTRSITIDRACTVAQVDYQVVCNAGTIAIGSVTQFYGLLGLVAGCCAVCYAVERCRHEKPKYSSGFMSSNFLYAAAKHQFRTDKWEYHNIQYLDKASAVLTGILSYRIRNELYIFDIKTWRMYAIPTDQLGLDDPYLPEHLAKAIPLVE</sequence>
<dbReference type="EMBL" id="VJMH01000030">
    <property type="protein sequence ID" value="KAF0720112.1"/>
    <property type="molecule type" value="Genomic_DNA"/>
</dbReference>
<gene>
    <name evidence="3" type="primary">Aste57867_554</name>
    <name evidence="2" type="ORF">As57867_000553</name>
    <name evidence="3" type="ORF">ASTE57867_554</name>
</gene>
<accession>A0A485K709</accession>